<dbReference type="InterPro" id="IPR002347">
    <property type="entry name" value="SDR_fam"/>
</dbReference>
<dbReference type="EMBL" id="VJMJ01000053">
    <property type="protein sequence ID" value="KAF0740219.1"/>
    <property type="molecule type" value="Genomic_DNA"/>
</dbReference>
<accession>A0A6G0XJ62</accession>
<gene>
    <name evidence="2" type="ORF">Ae201684_004224</name>
</gene>
<dbReference type="InterPro" id="IPR052184">
    <property type="entry name" value="SDR_enzymes"/>
</dbReference>
<dbReference type="PRINTS" id="PR00080">
    <property type="entry name" value="SDRFAMILY"/>
</dbReference>
<dbReference type="Gene3D" id="3.40.50.720">
    <property type="entry name" value="NAD(P)-binding Rossmann-like Domain"/>
    <property type="match status" value="1"/>
</dbReference>
<evidence type="ECO:0000313" key="2">
    <source>
        <dbReference type="EMBL" id="KAF0740219.1"/>
    </source>
</evidence>
<sequence>MSSPKRVLITGASRGIGLTFAKHYKSHGWNVIAAVRDPANAKELIDLQLEKIVRLDVANEESILEAAATVGPNVPIDLLINNAGILANDNLETATRASILQHFEVNALGPWLVTRAFLPSLEIAAKSASSGPTIVAQVTSQMGSIERNTTGKYYAYRSSKSALNSLTKSLSVDLKPHGITCILLHPGYVQTDMTAHNGEITTEESVAGLTTILSNATADDNGRFYHTNGTILPW</sequence>
<dbReference type="GO" id="GO:0016616">
    <property type="term" value="F:oxidoreductase activity, acting on the CH-OH group of donors, NAD or NADP as acceptor"/>
    <property type="evidence" value="ECO:0007669"/>
    <property type="project" value="TreeGrafter"/>
</dbReference>
<dbReference type="Pfam" id="PF00106">
    <property type="entry name" value="adh_short"/>
    <property type="match status" value="1"/>
</dbReference>
<protein>
    <recommendedName>
        <fullName evidence="4">Short chain dehydrogenase</fullName>
    </recommendedName>
</protein>
<reference evidence="2 3" key="1">
    <citation type="submission" date="2019-07" db="EMBL/GenBank/DDBJ databases">
        <title>Genomics analysis of Aphanomyces spp. identifies a new class of oomycete effector associated with host adaptation.</title>
        <authorList>
            <person name="Gaulin E."/>
        </authorList>
    </citation>
    <scope>NUCLEOTIDE SEQUENCE [LARGE SCALE GENOMIC DNA]</scope>
    <source>
        <strain evidence="2 3">ATCC 201684</strain>
    </source>
</reference>
<proteinExistence type="inferred from homology"/>
<dbReference type="Proteomes" id="UP000481153">
    <property type="component" value="Unassembled WGS sequence"/>
</dbReference>
<dbReference type="PRINTS" id="PR00081">
    <property type="entry name" value="GDHRDH"/>
</dbReference>
<dbReference type="SUPFAM" id="SSF51735">
    <property type="entry name" value="NAD(P)-binding Rossmann-fold domains"/>
    <property type="match status" value="1"/>
</dbReference>
<comment type="similarity">
    <text evidence="1">Belongs to the short-chain dehydrogenases/reductases (SDR) family.</text>
</comment>
<dbReference type="VEuPathDB" id="FungiDB:AeMF1_016786"/>
<evidence type="ECO:0000313" key="3">
    <source>
        <dbReference type="Proteomes" id="UP000481153"/>
    </source>
</evidence>
<organism evidence="2 3">
    <name type="scientific">Aphanomyces euteiches</name>
    <dbReference type="NCBI Taxonomy" id="100861"/>
    <lineage>
        <taxon>Eukaryota</taxon>
        <taxon>Sar</taxon>
        <taxon>Stramenopiles</taxon>
        <taxon>Oomycota</taxon>
        <taxon>Saprolegniomycetes</taxon>
        <taxon>Saprolegniales</taxon>
        <taxon>Verrucalvaceae</taxon>
        <taxon>Aphanomyces</taxon>
    </lineage>
</organism>
<name>A0A6G0XJ62_9STRA</name>
<dbReference type="AlphaFoldDB" id="A0A6G0XJ62"/>
<dbReference type="PANTHER" id="PTHR45458">
    <property type="entry name" value="SHORT-CHAIN DEHYDROGENASE/REDUCTASE SDR"/>
    <property type="match status" value="1"/>
</dbReference>
<evidence type="ECO:0008006" key="4">
    <source>
        <dbReference type="Google" id="ProtNLM"/>
    </source>
</evidence>
<evidence type="ECO:0000256" key="1">
    <source>
        <dbReference type="RuleBase" id="RU000363"/>
    </source>
</evidence>
<keyword evidence="3" id="KW-1185">Reference proteome</keyword>
<comment type="caution">
    <text evidence="2">The sequence shown here is derived from an EMBL/GenBank/DDBJ whole genome shotgun (WGS) entry which is preliminary data.</text>
</comment>
<dbReference type="CDD" id="cd05325">
    <property type="entry name" value="carb_red_sniffer_like_SDR_c"/>
    <property type="match status" value="1"/>
</dbReference>
<dbReference type="PANTHER" id="PTHR45458:SF1">
    <property type="entry name" value="SHORT CHAIN DEHYDROGENASE"/>
    <property type="match status" value="1"/>
</dbReference>
<dbReference type="InterPro" id="IPR036291">
    <property type="entry name" value="NAD(P)-bd_dom_sf"/>
</dbReference>